<dbReference type="EMBL" id="QXFU01005217">
    <property type="protein sequence ID" value="KAE8965201.1"/>
    <property type="molecule type" value="Genomic_DNA"/>
</dbReference>
<feature type="region of interest" description="Disordered" evidence="1">
    <location>
        <begin position="45"/>
        <end position="70"/>
    </location>
</feature>
<proteinExistence type="predicted"/>
<reference evidence="4 5" key="1">
    <citation type="submission" date="2018-09" db="EMBL/GenBank/DDBJ databases">
        <title>Genomic investigation of the strawberry pathogen Phytophthora fragariae indicates pathogenicity is determined by transcriptional variation in three key races.</title>
        <authorList>
            <person name="Adams T.M."/>
            <person name="Armitage A.D."/>
            <person name="Sobczyk M.K."/>
            <person name="Bates H.J."/>
            <person name="Dunwell J.M."/>
            <person name="Nellist C.F."/>
            <person name="Harrison R.J."/>
        </authorList>
    </citation>
    <scope>NUCLEOTIDE SEQUENCE [LARGE SCALE GENOMIC DNA]</scope>
    <source>
        <strain evidence="3 4">SCRP249</strain>
        <strain evidence="2 5">SCRP324</strain>
    </source>
</reference>
<evidence type="ECO:0000313" key="4">
    <source>
        <dbReference type="Proteomes" id="UP000429607"/>
    </source>
</evidence>
<organism evidence="2 5">
    <name type="scientific">Phytophthora rubi</name>
    <dbReference type="NCBI Taxonomy" id="129364"/>
    <lineage>
        <taxon>Eukaryota</taxon>
        <taxon>Sar</taxon>
        <taxon>Stramenopiles</taxon>
        <taxon>Oomycota</taxon>
        <taxon>Peronosporomycetes</taxon>
        <taxon>Peronosporales</taxon>
        <taxon>Peronosporaceae</taxon>
        <taxon>Phytophthora</taxon>
    </lineage>
</organism>
<accession>A0A6A3H6U6</accession>
<evidence type="ECO:0000313" key="2">
    <source>
        <dbReference type="EMBL" id="KAE8965201.1"/>
    </source>
</evidence>
<name>A0A6A3H6U6_9STRA</name>
<evidence type="ECO:0000313" key="5">
    <source>
        <dbReference type="Proteomes" id="UP000435112"/>
    </source>
</evidence>
<evidence type="ECO:0000313" key="3">
    <source>
        <dbReference type="EMBL" id="KAE9024266.1"/>
    </source>
</evidence>
<gene>
    <name evidence="3" type="ORF">PR001_g12720</name>
    <name evidence="2" type="ORF">PR002_g28745</name>
</gene>
<dbReference type="Proteomes" id="UP000435112">
    <property type="component" value="Unassembled WGS sequence"/>
</dbReference>
<feature type="region of interest" description="Disordered" evidence="1">
    <location>
        <begin position="95"/>
        <end position="118"/>
    </location>
</feature>
<sequence length="118" mass="12339">MRRRLVTSSAWVSSLTRLYAQAGGQIYDAGVLSGANFKVDVEVESHKESASEPRSALSKESGSVAQSALSSPLPQAELLSSQMESGSVPRLALSKESGSVLRPALSSSCMGSKSESAY</sequence>
<feature type="compositionally biased region" description="Polar residues" evidence="1">
    <location>
        <begin position="58"/>
        <end position="70"/>
    </location>
</feature>
<evidence type="ECO:0000256" key="1">
    <source>
        <dbReference type="SAM" id="MobiDB-lite"/>
    </source>
</evidence>
<dbReference type="EMBL" id="QXFV01000837">
    <property type="protein sequence ID" value="KAE9024266.1"/>
    <property type="molecule type" value="Genomic_DNA"/>
</dbReference>
<dbReference type="AlphaFoldDB" id="A0A6A3H6U6"/>
<dbReference type="OrthoDB" id="10583681at2759"/>
<feature type="compositionally biased region" description="Polar residues" evidence="1">
    <location>
        <begin position="105"/>
        <end position="118"/>
    </location>
</feature>
<dbReference type="Proteomes" id="UP000429607">
    <property type="component" value="Unassembled WGS sequence"/>
</dbReference>
<protein>
    <submittedName>
        <fullName evidence="2">Uncharacterized protein</fullName>
    </submittedName>
</protein>
<comment type="caution">
    <text evidence="2">The sequence shown here is derived from an EMBL/GenBank/DDBJ whole genome shotgun (WGS) entry which is preliminary data.</text>
</comment>